<reference evidence="1" key="2">
    <citation type="submission" date="2020-11" db="EMBL/GenBank/DDBJ databases">
        <authorList>
            <person name="McCartney M.A."/>
            <person name="Auch B."/>
            <person name="Kono T."/>
            <person name="Mallez S."/>
            <person name="Becker A."/>
            <person name="Gohl D.M."/>
            <person name="Silverstein K.A.T."/>
            <person name="Koren S."/>
            <person name="Bechman K.B."/>
            <person name="Herman A."/>
            <person name="Abrahante J.E."/>
            <person name="Garbe J."/>
        </authorList>
    </citation>
    <scope>NUCLEOTIDE SEQUENCE</scope>
    <source>
        <strain evidence="1">Duluth1</strain>
        <tissue evidence="1">Whole animal</tissue>
    </source>
</reference>
<comment type="caution">
    <text evidence="1">The sequence shown here is derived from an EMBL/GenBank/DDBJ whole genome shotgun (WGS) entry which is preliminary data.</text>
</comment>
<organism evidence="1 2">
    <name type="scientific">Dreissena polymorpha</name>
    <name type="common">Zebra mussel</name>
    <name type="synonym">Mytilus polymorpha</name>
    <dbReference type="NCBI Taxonomy" id="45954"/>
    <lineage>
        <taxon>Eukaryota</taxon>
        <taxon>Metazoa</taxon>
        <taxon>Spiralia</taxon>
        <taxon>Lophotrochozoa</taxon>
        <taxon>Mollusca</taxon>
        <taxon>Bivalvia</taxon>
        <taxon>Autobranchia</taxon>
        <taxon>Heteroconchia</taxon>
        <taxon>Euheterodonta</taxon>
        <taxon>Imparidentia</taxon>
        <taxon>Neoheterodontei</taxon>
        <taxon>Myida</taxon>
        <taxon>Dreissenoidea</taxon>
        <taxon>Dreissenidae</taxon>
        <taxon>Dreissena</taxon>
    </lineage>
</organism>
<reference evidence="1" key="1">
    <citation type="journal article" date="2019" name="bioRxiv">
        <title>The Genome of the Zebra Mussel, Dreissena polymorpha: A Resource for Invasive Species Research.</title>
        <authorList>
            <person name="McCartney M.A."/>
            <person name="Auch B."/>
            <person name="Kono T."/>
            <person name="Mallez S."/>
            <person name="Zhang Y."/>
            <person name="Obille A."/>
            <person name="Becker A."/>
            <person name="Abrahante J.E."/>
            <person name="Garbe J."/>
            <person name="Badalamenti J.P."/>
            <person name="Herman A."/>
            <person name="Mangelson H."/>
            <person name="Liachko I."/>
            <person name="Sullivan S."/>
            <person name="Sone E.D."/>
            <person name="Koren S."/>
            <person name="Silverstein K.A.T."/>
            <person name="Beckman K.B."/>
            <person name="Gohl D.M."/>
        </authorList>
    </citation>
    <scope>NUCLEOTIDE SEQUENCE</scope>
    <source>
        <strain evidence="1">Duluth1</strain>
        <tissue evidence="1">Whole animal</tissue>
    </source>
</reference>
<dbReference type="AlphaFoldDB" id="A0A9D4JH53"/>
<name>A0A9D4JH53_DREPO</name>
<dbReference type="Proteomes" id="UP000828390">
    <property type="component" value="Unassembled WGS sequence"/>
</dbReference>
<accession>A0A9D4JH53</accession>
<sequence>MFACVTPDVETECPSVAEQVRNISALAQERMQPHFPSFETLRMLTKERCPQLPNDMTVKYLKTV</sequence>
<dbReference type="EMBL" id="JAIWYP010000006">
    <property type="protein sequence ID" value="KAH3807397.1"/>
    <property type="molecule type" value="Genomic_DNA"/>
</dbReference>
<evidence type="ECO:0000313" key="1">
    <source>
        <dbReference type="EMBL" id="KAH3807397.1"/>
    </source>
</evidence>
<protein>
    <submittedName>
        <fullName evidence="1">Uncharacterized protein</fullName>
    </submittedName>
</protein>
<proteinExistence type="predicted"/>
<evidence type="ECO:0000313" key="2">
    <source>
        <dbReference type="Proteomes" id="UP000828390"/>
    </source>
</evidence>
<gene>
    <name evidence="1" type="ORF">DPMN_135737</name>
</gene>
<keyword evidence="2" id="KW-1185">Reference proteome</keyword>